<feature type="DNA-binding region" description="Fork-head" evidence="6">
    <location>
        <begin position="259"/>
        <end position="352"/>
    </location>
</feature>
<dbReference type="OrthoDB" id="5954824at2759"/>
<proteinExistence type="predicted"/>
<dbReference type="VEuPathDB" id="FungiDB:C8Q69DRAFT_173645"/>
<organism evidence="9 10">
    <name type="scientific">Byssochlamys spectabilis</name>
    <name type="common">Paecilomyces variotii</name>
    <dbReference type="NCBI Taxonomy" id="264951"/>
    <lineage>
        <taxon>Eukaryota</taxon>
        <taxon>Fungi</taxon>
        <taxon>Dikarya</taxon>
        <taxon>Ascomycota</taxon>
        <taxon>Pezizomycotina</taxon>
        <taxon>Eurotiomycetes</taxon>
        <taxon>Eurotiomycetidae</taxon>
        <taxon>Eurotiales</taxon>
        <taxon>Thermoascaceae</taxon>
        <taxon>Paecilomyces</taxon>
    </lineage>
</organism>
<dbReference type="Proteomes" id="UP000283841">
    <property type="component" value="Unassembled WGS sequence"/>
</dbReference>
<feature type="compositionally biased region" description="Low complexity" evidence="7">
    <location>
        <begin position="366"/>
        <end position="380"/>
    </location>
</feature>
<dbReference type="GO" id="GO:0005634">
    <property type="term" value="C:nucleus"/>
    <property type="evidence" value="ECO:0007669"/>
    <property type="project" value="UniProtKB-SubCell"/>
</dbReference>
<evidence type="ECO:0000256" key="4">
    <source>
        <dbReference type="ARBA" id="ARBA00023163"/>
    </source>
</evidence>
<evidence type="ECO:0000256" key="6">
    <source>
        <dbReference type="PROSITE-ProRule" id="PRU00089"/>
    </source>
</evidence>
<dbReference type="SMART" id="SM00339">
    <property type="entry name" value="FH"/>
    <property type="match status" value="1"/>
</dbReference>
<dbReference type="Gene3D" id="1.10.10.10">
    <property type="entry name" value="Winged helix-like DNA-binding domain superfamily/Winged helix DNA-binding domain"/>
    <property type="match status" value="1"/>
</dbReference>
<gene>
    <name evidence="9" type="ORF">C8Q69DRAFT_173645</name>
</gene>
<comment type="caution">
    <text evidence="9">The sequence shown here is derived from an EMBL/GenBank/DDBJ whole genome shotgun (WGS) entry which is preliminary data.</text>
</comment>
<accession>A0A443I335</accession>
<dbReference type="RefSeq" id="XP_028488144.1">
    <property type="nucleotide sequence ID" value="XM_028625793.1"/>
</dbReference>
<feature type="region of interest" description="Disordered" evidence="7">
    <location>
        <begin position="341"/>
        <end position="413"/>
    </location>
</feature>
<keyword evidence="5 6" id="KW-0539">Nucleus</keyword>
<reference evidence="9 10" key="1">
    <citation type="journal article" date="2018" name="Front. Microbiol.">
        <title>Genomic and genetic insights into a cosmopolitan fungus, Paecilomyces variotii (Eurotiales).</title>
        <authorList>
            <person name="Urquhart A.S."/>
            <person name="Mondo S.J."/>
            <person name="Makela M.R."/>
            <person name="Hane J.K."/>
            <person name="Wiebenga A."/>
            <person name="He G."/>
            <person name="Mihaltcheva S."/>
            <person name="Pangilinan J."/>
            <person name="Lipzen A."/>
            <person name="Barry K."/>
            <person name="de Vries R.P."/>
            <person name="Grigoriev I.V."/>
            <person name="Idnurm A."/>
        </authorList>
    </citation>
    <scope>NUCLEOTIDE SEQUENCE [LARGE SCALE GENOMIC DNA]</scope>
    <source>
        <strain evidence="9 10">CBS 101075</strain>
    </source>
</reference>
<dbReference type="STRING" id="264951.A0A443I335"/>
<evidence type="ECO:0000256" key="3">
    <source>
        <dbReference type="ARBA" id="ARBA00023125"/>
    </source>
</evidence>
<dbReference type="PROSITE" id="PS00658">
    <property type="entry name" value="FORK_HEAD_2"/>
    <property type="match status" value="1"/>
</dbReference>
<dbReference type="InterPro" id="IPR036388">
    <property type="entry name" value="WH-like_DNA-bd_sf"/>
</dbReference>
<dbReference type="PANTHER" id="PTHR45881:SF5">
    <property type="entry name" value="FORK-HEAD DOMAIN-CONTAINING PROTEIN"/>
    <property type="match status" value="1"/>
</dbReference>
<evidence type="ECO:0000259" key="8">
    <source>
        <dbReference type="PROSITE" id="PS50039"/>
    </source>
</evidence>
<dbReference type="GeneID" id="39595070"/>
<dbReference type="CDD" id="cd20032">
    <property type="entry name" value="FH_FOXO"/>
    <property type="match status" value="1"/>
</dbReference>
<evidence type="ECO:0000256" key="2">
    <source>
        <dbReference type="ARBA" id="ARBA00023015"/>
    </source>
</evidence>
<name>A0A443I335_BYSSP</name>
<evidence type="ECO:0000256" key="5">
    <source>
        <dbReference type="ARBA" id="ARBA00023242"/>
    </source>
</evidence>
<sequence>MAMQRHPGLIIREPDLSLRKGEVIERDDEMDYPASYSLQYQDVLETGGYPFLQTTSASLVHLGQPLTTSALRDFDLYSTSHTWTTPDLASQLPEQISLPLLDDVDFWQSGAVQRSVLESPGETNFLATDACGDFSNNGDGYMNSPSSTQSFTNSLTRPEPCLQSFDRLDTFLDQGYYPTSTDFIRDENSHLVFPSGANKRQREHVVAPTSPALSTSSHLSVELQSVAGPLTVASQGARDGDDVDVSSIDMDDDSVNEPYSALIYRALISAPGKKLPLQGIYSWFEKNTSKGKDQKCKGWQNSIRHNLSMNAGFEAIKEETAAGNKSVNYWRLTEEAIRSGRVESTTRYRKQGNHKKSMKSDHPAPQRQRSGARGGRAAKISARRKRAKQEEQKIELYRHPQSGATNSLQDQGGHAATGQYFAHAVTPITPLAASFPEVYGMESVMGCTDVPLDSPLFYQDSEPGADHIAFNTGFPDLTEIYGVSNNLIQSL</sequence>
<keyword evidence="4" id="KW-0804">Transcription</keyword>
<dbReference type="InterPro" id="IPR036390">
    <property type="entry name" value="WH_DNA-bd_sf"/>
</dbReference>
<dbReference type="SUPFAM" id="SSF46785">
    <property type="entry name" value="Winged helix' DNA-binding domain"/>
    <property type="match status" value="1"/>
</dbReference>
<dbReference type="InterPro" id="IPR030456">
    <property type="entry name" value="TF_fork_head_CS_2"/>
</dbReference>
<dbReference type="PROSITE" id="PS50039">
    <property type="entry name" value="FORK_HEAD_3"/>
    <property type="match status" value="1"/>
</dbReference>
<dbReference type="EMBL" id="RCNU01000002">
    <property type="protein sequence ID" value="RWQ98499.1"/>
    <property type="molecule type" value="Genomic_DNA"/>
</dbReference>
<keyword evidence="3 6" id="KW-0238">DNA-binding</keyword>
<comment type="subcellular location">
    <subcellularLocation>
        <location evidence="1 6">Nucleus</location>
    </subcellularLocation>
</comment>
<dbReference type="InterPro" id="IPR001766">
    <property type="entry name" value="Fork_head_dom"/>
</dbReference>
<keyword evidence="2" id="KW-0805">Transcription regulation</keyword>
<dbReference type="GO" id="GO:0000978">
    <property type="term" value="F:RNA polymerase II cis-regulatory region sequence-specific DNA binding"/>
    <property type="evidence" value="ECO:0007669"/>
    <property type="project" value="TreeGrafter"/>
</dbReference>
<dbReference type="GO" id="GO:0000981">
    <property type="term" value="F:DNA-binding transcription factor activity, RNA polymerase II-specific"/>
    <property type="evidence" value="ECO:0007669"/>
    <property type="project" value="TreeGrafter"/>
</dbReference>
<feature type="compositionally biased region" description="Basic and acidic residues" evidence="7">
    <location>
        <begin position="388"/>
        <end position="398"/>
    </location>
</feature>
<keyword evidence="10" id="KW-1185">Reference proteome</keyword>
<feature type="compositionally biased region" description="Basic residues" evidence="7">
    <location>
        <begin position="347"/>
        <end position="357"/>
    </location>
</feature>
<evidence type="ECO:0000313" key="10">
    <source>
        <dbReference type="Proteomes" id="UP000283841"/>
    </source>
</evidence>
<dbReference type="AlphaFoldDB" id="A0A443I335"/>
<evidence type="ECO:0000256" key="1">
    <source>
        <dbReference type="ARBA" id="ARBA00004123"/>
    </source>
</evidence>
<dbReference type="PANTHER" id="PTHR45881">
    <property type="entry name" value="CHECKPOINT SUPPRESSOR 1-LIKE, ISOFORM A-RELATED"/>
    <property type="match status" value="1"/>
</dbReference>
<evidence type="ECO:0000256" key="7">
    <source>
        <dbReference type="SAM" id="MobiDB-lite"/>
    </source>
</evidence>
<protein>
    <recommendedName>
        <fullName evidence="8">Fork-head domain-containing protein</fullName>
    </recommendedName>
</protein>
<feature type="domain" description="Fork-head" evidence="8">
    <location>
        <begin position="259"/>
        <end position="352"/>
    </location>
</feature>
<evidence type="ECO:0000313" key="9">
    <source>
        <dbReference type="EMBL" id="RWQ98499.1"/>
    </source>
</evidence>
<dbReference type="Pfam" id="PF00250">
    <property type="entry name" value="Forkhead"/>
    <property type="match status" value="1"/>
</dbReference>